<accession>A0ABY4FHU3</accession>
<feature type="transmembrane region" description="Helical" evidence="1">
    <location>
        <begin position="517"/>
        <end position="536"/>
    </location>
</feature>
<feature type="transmembrane region" description="Helical" evidence="1">
    <location>
        <begin position="557"/>
        <end position="581"/>
    </location>
</feature>
<dbReference type="InterPro" id="IPR016047">
    <property type="entry name" value="M23ase_b-sheet_dom"/>
</dbReference>
<evidence type="ECO:0000256" key="1">
    <source>
        <dbReference type="SAM" id="Phobius"/>
    </source>
</evidence>
<protein>
    <submittedName>
        <fullName evidence="4">Tape measure protein</fullName>
    </submittedName>
</protein>
<evidence type="ECO:0000313" key="5">
    <source>
        <dbReference type="Proteomes" id="UP000831786"/>
    </source>
</evidence>
<dbReference type="PANTHER" id="PTHR21666:SF270">
    <property type="entry name" value="MUREIN HYDROLASE ACTIVATOR ENVC"/>
    <property type="match status" value="1"/>
</dbReference>
<dbReference type="CDD" id="cd12797">
    <property type="entry name" value="M23_peptidase"/>
    <property type="match status" value="1"/>
</dbReference>
<reference evidence="4 5" key="1">
    <citation type="submission" date="2022-04" db="EMBL/GenBank/DDBJ databases">
        <title>Leucobacter sp. isolated from rhizosphere of garlic.</title>
        <authorList>
            <person name="Won M."/>
            <person name="Lee C.-M."/>
            <person name="Woen H.-Y."/>
            <person name="Kwon S.-W."/>
        </authorList>
    </citation>
    <scope>NUCLEOTIDE SEQUENCE [LARGE SCALE GENOMIC DNA]</scope>
    <source>
        <strain evidence="4 5">H21R-40</strain>
    </source>
</reference>
<dbReference type="Pfam" id="PF20155">
    <property type="entry name" value="TMP_3"/>
    <property type="match status" value="1"/>
</dbReference>
<dbReference type="EMBL" id="CP095045">
    <property type="protein sequence ID" value="UOQ56068.1"/>
    <property type="molecule type" value="Genomic_DNA"/>
</dbReference>
<dbReference type="InterPro" id="IPR013491">
    <property type="entry name" value="Tape_meas_N"/>
</dbReference>
<evidence type="ECO:0000259" key="2">
    <source>
        <dbReference type="Pfam" id="PF01551"/>
    </source>
</evidence>
<keyword evidence="1" id="KW-1133">Transmembrane helix</keyword>
<dbReference type="InterPro" id="IPR050570">
    <property type="entry name" value="Cell_wall_metabolism_enzyme"/>
</dbReference>
<dbReference type="InterPro" id="IPR011055">
    <property type="entry name" value="Dup_hybrid_motif"/>
</dbReference>
<keyword evidence="5" id="KW-1185">Reference proteome</keyword>
<keyword evidence="1" id="KW-0812">Transmembrane</keyword>
<evidence type="ECO:0000259" key="3">
    <source>
        <dbReference type="Pfam" id="PF20155"/>
    </source>
</evidence>
<proteinExistence type="predicted"/>
<sequence length="1100" mass="116452">MAATGSEIASAYVTLIVRAPGVSREIDNALGGSAVSGVLSKRGKAIGATIAGAVGGGVAAMTTKAIDLVVGSIDKAVGRVDTMNNFPKIMKNLGYSAGDAQKSIDKISDSLTGLPTSLDQMAGTVQQLAPLTGGLDEATNLSLALNNALLAGGKSTDLQANAMEQYTQMLALGKVDMEAWRSVVTAMPGQMDQLAVSLLGAGNKSMDLYSAMQSGQVTFDDFNGAIVRLNSEGTGNFASFEQQARDSTDGISTGWTNLQTAITRAMANVIQRLKPMIDGFLSGATQIVNALGPVVLQTIEMAAAVVQWTSANRDWLIPLGIIVGTLVAFSKVVATIRAVKLGYAAASSGATAATYAASVASKIGAAAYALQNSSMVKLLASLRANEALSLRSKIAIVASTVATKAATVAQKALNFALGNNPIGRIIMLVSALVAGLVWFFTQTDTGKKIWGEFTRFLGEAWANISSFFQTVWENVLKPVFEGLGEVFSFVWNSILKPIFDGIAAVVTWVWVNVLQPIFQAFQVGFAILGGILQGVWEAVIKPVFDAIGAIFKWLWDTIISVIVAAVKLQLQIMGAVFTWLWQVAIKPAIDAIGAVVQWLWTNVISPVVDWISEKWRILGLATQLLWEMYIKPAFDAIGAALQWVWNNIISPVVDWIRQRWEILGLATRLMYEKYIKPAWNAVSSVIQTVWNTVKGVIDTMVRVVKTDPKKAFEAARDAIGSAWAGIQELAKKPVKFVVETVINGLIGTVNKILPEGMQIPTVKLPKGFSDGGYTGNIGRTTVAGVVHGNEHVIRAQSRAMIERNHPGLLDHMNQYGSIPGYRTGGLVTPLPQGSYSVSQPYHGGHNGIDLAAPAGTKVYAAADGVVGLAGLVNMGGNEIYIQHTNGLGTRYSHLSRFATSAGTQVKQGNVIGYVGSTGMSTGPHLHYMVHSPGGGGGNYGNHVNPAPYLGLFGKDLGEAGGAASILDGLVDWAVSKIKEQFPGGGMWVDVATGLAKNAASAMAKAFNPFAGADGHTATLYDNGGFLPTGFSLVENRSGRPEPILTGSQWDDLLASRGGGFSGPVTLVVGDREFDAYVDERADDAIDRANEELAVAGRRRY</sequence>
<dbReference type="Proteomes" id="UP000831786">
    <property type="component" value="Chromosome"/>
</dbReference>
<gene>
    <name evidence="4" type="ORF">MUN78_10165</name>
</gene>
<dbReference type="NCBIfam" id="TIGR02675">
    <property type="entry name" value="tape_meas_nterm"/>
    <property type="match status" value="1"/>
</dbReference>
<feature type="transmembrane region" description="Helical" evidence="1">
    <location>
        <begin position="422"/>
        <end position="440"/>
    </location>
</feature>
<dbReference type="Pfam" id="PF01551">
    <property type="entry name" value="Peptidase_M23"/>
    <property type="match status" value="1"/>
</dbReference>
<dbReference type="Gene3D" id="2.70.70.10">
    <property type="entry name" value="Glucose Permease (Domain IIA)"/>
    <property type="match status" value="1"/>
</dbReference>
<dbReference type="SUPFAM" id="SSF51261">
    <property type="entry name" value="Duplicated hybrid motif"/>
    <property type="match status" value="1"/>
</dbReference>
<feature type="domain" description="M23ase beta-sheet core" evidence="2">
    <location>
        <begin position="844"/>
        <end position="939"/>
    </location>
</feature>
<feature type="transmembrane region" description="Helical" evidence="1">
    <location>
        <begin position="494"/>
        <end position="511"/>
    </location>
</feature>
<keyword evidence="1" id="KW-0472">Membrane</keyword>
<dbReference type="PANTHER" id="PTHR21666">
    <property type="entry name" value="PEPTIDASE-RELATED"/>
    <property type="match status" value="1"/>
</dbReference>
<organism evidence="4 5">
    <name type="scientific">Leucobacter allii</name>
    <dbReference type="NCBI Taxonomy" id="2932247"/>
    <lineage>
        <taxon>Bacteria</taxon>
        <taxon>Bacillati</taxon>
        <taxon>Actinomycetota</taxon>
        <taxon>Actinomycetes</taxon>
        <taxon>Micrococcales</taxon>
        <taxon>Microbacteriaceae</taxon>
        <taxon>Leucobacter</taxon>
    </lineage>
</organism>
<name>A0ABY4FHU3_9MICO</name>
<feature type="domain" description="Tape measure protein N-terminal" evidence="3">
    <location>
        <begin position="75"/>
        <end position="269"/>
    </location>
</feature>
<dbReference type="RefSeq" id="WP_244726240.1">
    <property type="nucleotide sequence ID" value="NZ_CP095045.1"/>
</dbReference>
<evidence type="ECO:0000313" key="4">
    <source>
        <dbReference type="EMBL" id="UOQ56068.1"/>
    </source>
</evidence>